<dbReference type="GO" id="GO:0005737">
    <property type="term" value="C:cytoplasm"/>
    <property type="evidence" value="ECO:0007669"/>
    <property type="project" value="TreeGrafter"/>
</dbReference>
<dbReference type="EMBL" id="DVJO01000086">
    <property type="protein sequence ID" value="HIS82742.1"/>
    <property type="molecule type" value="Genomic_DNA"/>
</dbReference>
<dbReference type="GO" id="GO:0006094">
    <property type="term" value="P:gluconeogenesis"/>
    <property type="evidence" value="ECO:0007669"/>
    <property type="project" value="TreeGrafter"/>
</dbReference>
<dbReference type="Proteomes" id="UP000824139">
    <property type="component" value="Unassembled WGS sequence"/>
</dbReference>
<dbReference type="FunFam" id="2.40.50.100:FF:000003">
    <property type="entry name" value="Acetyl-CoA carboxylase biotin carboxyl carrier protein"/>
    <property type="match status" value="1"/>
</dbReference>
<dbReference type="Gene3D" id="2.40.50.100">
    <property type="match status" value="1"/>
</dbReference>
<evidence type="ECO:0000256" key="1">
    <source>
        <dbReference type="ARBA" id="ARBA00023267"/>
    </source>
</evidence>
<dbReference type="InterPro" id="IPR001882">
    <property type="entry name" value="Biotin_BS"/>
</dbReference>
<reference evidence="4" key="1">
    <citation type="submission" date="2020-10" db="EMBL/GenBank/DDBJ databases">
        <authorList>
            <person name="Gilroy R."/>
        </authorList>
    </citation>
    <scope>NUCLEOTIDE SEQUENCE</scope>
    <source>
        <strain evidence="4">CHK152-2994</strain>
    </source>
</reference>
<sequence>MGKKLIKVMDTSFRDGFQSVYGARVFVDDFIPALQSAVNAGLKHFEVAGGARFQSPIFYCNENAFETMDKIRAAVGPDINLQSLARGVNVVGLDSQPRDIINLHAKMFKKHGVTTVRNFDALNDVNNLIYSGQCIRDNGLKHEVTITMMELPIGCTGAHDVAFYEKVLRNILDAGIPFDSLAFKDASGTSNPRKVYETIKRTREILGEDAHIRFHSHETAGTGLAAYLAALDGGADGIDLSMKPVSGGTAQPDIVSMWHALKGTDYDLGIDIEKILETEEVFKDCMKDYFLPPEALAVNPMIIQSPLPGGALTANTQMLRDNNLMDKYPEVVAAMKEVVEKGGFGTSVTPVSQFYFQQAFNNVMFGKWKKIAEGYGKMVLGYFGKTPCEPDAEIVKIASEQLNLQPTTELVVDINDRDPEKGIKAATKRLEDAGLPVNDENIFISAACKEKGILFLEGKGTIGVRKCEKGSDELKTEASNGYTVSVNGKKYAVAIEGNKATVNGKLYDIDIKAGIEANHASESGEGTPIKAALPGTVLKVLVGVGDTISEGDVIAVIEAMKMETEIKSPVSGVVKSVDIEAGTQVKTGQELVTIG</sequence>
<dbReference type="InterPro" id="IPR000891">
    <property type="entry name" value="PYR_CT"/>
</dbReference>
<accession>A0A9D1FV47</accession>
<dbReference type="InterPro" id="IPR013785">
    <property type="entry name" value="Aldolase_TIM"/>
</dbReference>
<dbReference type="GO" id="GO:0004736">
    <property type="term" value="F:pyruvate carboxylase activity"/>
    <property type="evidence" value="ECO:0007669"/>
    <property type="project" value="TreeGrafter"/>
</dbReference>
<evidence type="ECO:0000259" key="3">
    <source>
        <dbReference type="PROSITE" id="PS50991"/>
    </source>
</evidence>
<dbReference type="SUPFAM" id="SSF51230">
    <property type="entry name" value="Single hybrid motif"/>
    <property type="match status" value="1"/>
</dbReference>
<dbReference type="Pfam" id="PF00364">
    <property type="entry name" value="Biotin_lipoyl"/>
    <property type="match status" value="1"/>
</dbReference>
<proteinExistence type="predicted"/>
<dbReference type="PANTHER" id="PTHR43778:SF2">
    <property type="entry name" value="PYRUVATE CARBOXYLASE, MITOCHONDRIAL"/>
    <property type="match status" value="1"/>
</dbReference>
<dbReference type="InterPro" id="IPR003379">
    <property type="entry name" value="Carboxylase_cons_dom"/>
</dbReference>
<dbReference type="PROSITE" id="PS50991">
    <property type="entry name" value="PYR_CT"/>
    <property type="match status" value="1"/>
</dbReference>
<dbReference type="PROSITE" id="PS50968">
    <property type="entry name" value="BIOTINYL_LIPOYL"/>
    <property type="match status" value="1"/>
</dbReference>
<dbReference type="InterPro" id="IPR000089">
    <property type="entry name" value="Biotin_lipoyl"/>
</dbReference>
<dbReference type="SUPFAM" id="SSF51569">
    <property type="entry name" value="Aldolase"/>
    <property type="match status" value="1"/>
</dbReference>
<comment type="caution">
    <text evidence="4">The sequence shown here is derived from an EMBL/GenBank/DDBJ whole genome shotgun (WGS) entry which is preliminary data.</text>
</comment>
<dbReference type="PROSITE" id="PS00188">
    <property type="entry name" value="BIOTIN"/>
    <property type="match status" value="1"/>
</dbReference>
<dbReference type="Pfam" id="PF02436">
    <property type="entry name" value="PYC_OADA"/>
    <property type="match status" value="1"/>
</dbReference>
<evidence type="ECO:0000259" key="2">
    <source>
        <dbReference type="PROSITE" id="PS50968"/>
    </source>
</evidence>
<dbReference type="AlphaFoldDB" id="A0A9D1FV47"/>
<dbReference type="InterPro" id="IPR011053">
    <property type="entry name" value="Single_hybrid_motif"/>
</dbReference>
<dbReference type="CDD" id="cd07937">
    <property type="entry name" value="DRE_TIM_PC_TC_5S"/>
    <property type="match status" value="1"/>
</dbReference>
<keyword evidence="1" id="KW-0092">Biotin</keyword>
<organism evidence="4 5">
    <name type="scientific">Candidatus Scatenecus faecavium</name>
    <dbReference type="NCBI Taxonomy" id="2840915"/>
    <lineage>
        <taxon>Bacteria</taxon>
        <taxon>Candidatus Scatenecus</taxon>
    </lineage>
</organism>
<feature type="domain" description="Pyruvate carboxyltransferase" evidence="3">
    <location>
        <begin position="6"/>
        <end position="276"/>
    </location>
</feature>
<dbReference type="CDD" id="cd06850">
    <property type="entry name" value="biotinyl_domain"/>
    <property type="match status" value="1"/>
</dbReference>
<evidence type="ECO:0000313" key="4">
    <source>
        <dbReference type="EMBL" id="HIS82742.1"/>
    </source>
</evidence>
<name>A0A9D1FV47_9BACT</name>
<dbReference type="SUPFAM" id="SSF89000">
    <property type="entry name" value="post-HMGL domain-like"/>
    <property type="match status" value="1"/>
</dbReference>
<dbReference type="Gene3D" id="3.20.20.70">
    <property type="entry name" value="Aldolase class I"/>
    <property type="match status" value="1"/>
</dbReference>
<protein>
    <submittedName>
        <fullName evidence="4">Biotin attachment protein</fullName>
    </submittedName>
</protein>
<dbReference type="PANTHER" id="PTHR43778">
    <property type="entry name" value="PYRUVATE CARBOXYLASE"/>
    <property type="match status" value="1"/>
</dbReference>
<dbReference type="InterPro" id="IPR055268">
    <property type="entry name" value="PCB-like"/>
</dbReference>
<dbReference type="Pfam" id="PF00682">
    <property type="entry name" value="HMGL-like"/>
    <property type="match status" value="1"/>
</dbReference>
<evidence type="ECO:0000313" key="5">
    <source>
        <dbReference type="Proteomes" id="UP000824139"/>
    </source>
</evidence>
<feature type="domain" description="Lipoyl-binding" evidence="2">
    <location>
        <begin position="522"/>
        <end position="595"/>
    </location>
</feature>
<reference evidence="4" key="2">
    <citation type="journal article" date="2021" name="PeerJ">
        <title>Extensive microbial diversity within the chicken gut microbiome revealed by metagenomics and culture.</title>
        <authorList>
            <person name="Gilroy R."/>
            <person name="Ravi A."/>
            <person name="Getino M."/>
            <person name="Pursley I."/>
            <person name="Horton D.L."/>
            <person name="Alikhan N.F."/>
            <person name="Baker D."/>
            <person name="Gharbi K."/>
            <person name="Hall N."/>
            <person name="Watson M."/>
            <person name="Adriaenssens E.M."/>
            <person name="Foster-Nyarko E."/>
            <person name="Jarju S."/>
            <person name="Secka A."/>
            <person name="Antonio M."/>
            <person name="Oren A."/>
            <person name="Chaudhuri R.R."/>
            <person name="La Ragione R."/>
            <person name="Hildebrand F."/>
            <person name="Pallen M.J."/>
        </authorList>
    </citation>
    <scope>NUCLEOTIDE SEQUENCE</scope>
    <source>
        <strain evidence="4">CHK152-2994</strain>
    </source>
</reference>
<gene>
    <name evidence="4" type="ORF">IAD41_03965</name>
</gene>